<keyword evidence="3" id="KW-1185">Reference proteome</keyword>
<sequence length="240" mass="27616">MRVRYLIKFSKESQIKFVSHLDLMRTIQRVIRRAALPIEYSKGFNPHMALSLAQPLAVGMYSTGDYMDIVLTEEVSDSYIKEVFNKNAPEGVKLVEAIKVKDLVNQKKIPQAMALIDAAKYVISLRYNDTSMLSSELKNLLDEKEWGMIKKSKSGEKFINLRDYIKDLSYEILDKKLIITTTIACGSRENLSAELLAEYILKNTTCADLETFKDIRREEMYIKNNDELVSLYDYIRAASK</sequence>
<dbReference type="Proteomes" id="UP001623661">
    <property type="component" value="Unassembled WGS sequence"/>
</dbReference>
<name>A0ABW8TQ14_9CLOT</name>
<evidence type="ECO:0000313" key="2">
    <source>
        <dbReference type="EMBL" id="MFL0267795.1"/>
    </source>
</evidence>
<comment type="caution">
    <text evidence="2">The sequence shown here is derived from an EMBL/GenBank/DDBJ whole genome shotgun (WGS) entry which is preliminary data.</text>
</comment>
<dbReference type="InterPro" id="IPR018768">
    <property type="entry name" value="DUF2344"/>
</dbReference>
<dbReference type="Pfam" id="PF10105">
    <property type="entry name" value="DUF2344"/>
    <property type="match status" value="1"/>
</dbReference>
<feature type="domain" description="DUF2344" evidence="1">
    <location>
        <begin position="4"/>
        <end position="192"/>
    </location>
</feature>
<reference evidence="2 3" key="1">
    <citation type="submission" date="2024-11" db="EMBL/GenBank/DDBJ databases">
        <authorList>
            <person name="Heng Y.C."/>
            <person name="Lim A.C.H."/>
            <person name="Lee J.K.Y."/>
            <person name="Kittelmann S."/>
        </authorList>
    </citation>
    <scope>NUCLEOTIDE SEQUENCE [LARGE SCALE GENOMIC DNA]</scope>
    <source>
        <strain evidence="2 3">WILCCON 0202</strain>
    </source>
</reference>
<dbReference type="NCBIfam" id="TIGR03936">
    <property type="entry name" value="sam_1_link_chp"/>
    <property type="match status" value="1"/>
</dbReference>
<accession>A0ABW8TQ14</accession>
<evidence type="ECO:0000259" key="1">
    <source>
        <dbReference type="Pfam" id="PF10105"/>
    </source>
</evidence>
<dbReference type="RefSeq" id="WP_406764388.1">
    <property type="nucleotide sequence ID" value="NZ_JBJHZY010000001.1"/>
</dbReference>
<organism evidence="2 3">
    <name type="scientific">Candidatus Clostridium radicumherbarum</name>
    <dbReference type="NCBI Taxonomy" id="3381662"/>
    <lineage>
        <taxon>Bacteria</taxon>
        <taxon>Bacillati</taxon>
        <taxon>Bacillota</taxon>
        <taxon>Clostridia</taxon>
        <taxon>Eubacteriales</taxon>
        <taxon>Clostridiaceae</taxon>
        <taxon>Clostridium</taxon>
    </lineage>
</organism>
<evidence type="ECO:0000313" key="3">
    <source>
        <dbReference type="Proteomes" id="UP001623661"/>
    </source>
</evidence>
<proteinExistence type="predicted"/>
<gene>
    <name evidence="2" type="ORF">ACJDUH_06740</name>
</gene>
<protein>
    <submittedName>
        <fullName evidence="2">TIGR03936 family radical SAM-associated protein</fullName>
    </submittedName>
</protein>
<dbReference type="EMBL" id="JBJHZY010000001">
    <property type="protein sequence ID" value="MFL0267795.1"/>
    <property type="molecule type" value="Genomic_DNA"/>
</dbReference>